<dbReference type="PRINTS" id="PR00411">
    <property type="entry name" value="PNDRDTASEI"/>
</dbReference>
<reference evidence="5 6" key="1">
    <citation type="submission" date="2014-03" db="EMBL/GenBank/DDBJ databases">
        <title>Draft genome sequence of the novel thermoacidophilic archaea Acidianus copahuensis ALE1 strain, isolated from Copahue volcanic area in Neuquen Argentina.</title>
        <authorList>
            <person name="Urbieta M.S."/>
            <person name="Rascovan N."/>
            <person name="Castro C."/>
            <person name="Revale S."/>
            <person name="Giaveno M.A."/>
            <person name="Vazquez M.P."/>
            <person name="Donati E.R."/>
        </authorList>
    </citation>
    <scope>NUCLEOTIDE SEQUENCE [LARGE SCALE GENOMIC DNA]</scope>
    <source>
        <strain evidence="5 6">ALE1</strain>
    </source>
</reference>
<dbReference type="SUPFAM" id="SSF51905">
    <property type="entry name" value="FAD/NAD(P)-binding domain"/>
    <property type="match status" value="1"/>
</dbReference>
<dbReference type="PRINTS" id="PR00368">
    <property type="entry name" value="FADPNR"/>
</dbReference>
<dbReference type="GO" id="GO:0016491">
    <property type="term" value="F:oxidoreductase activity"/>
    <property type="evidence" value="ECO:0007669"/>
    <property type="project" value="UniProtKB-KW"/>
</dbReference>
<proteinExistence type="predicted"/>
<evidence type="ECO:0000256" key="3">
    <source>
        <dbReference type="ARBA" id="ARBA00022827"/>
    </source>
</evidence>
<evidence type="ECO:0000256" key="2">
    <source>
        <dbReference type="ARBA" id="ARBA00022630"/>
    </source>
</evidence>
<dbReference type="OrthoDB" id="7950at2157"/>
<keyword evidence="2" id="KW-0285">Flavoprotein</keyword>
<dbReference type="Pfam" id="PF12831">
    <property type="entry name" value="FAD_oxidored"/>
    <property type="match status" value="1"/>
</dbReference>
<keyword evidence="6" id="KW-1185">Reference proteome</keyword>
<accession>A0A031LND0</accession>
<organism evidence="5 6">
    <name type="scientific">Candidatus Acidianus copahuensis</name>
    <dbReference type="NCBI Taxonomy" id="1160895"/>
    <lineage>
        <taxon>Archaea</taxon>
        <taxon>Thermoproteota</taxon>
        <taxon>Thermoprotei</taxon>
        <taxon>Sulfolobales</taxon>
        <taxon>Sulfolobaceae</taxon>
        <taxon>Acidianus</taxon>
    </lineage>
</organism>
<dbReference type="InterPro" id="IPR036188">
    <property type="entry name" value="FAD/NAD-bd_sf"/>
</dbReference>
<dbReference type="InterPro" id="IPR039651">
    <property type="entry name" value="FixC-like"/>
</dbReference>
<dbReference type="STRING" id="1160895.CM19_08110"/>
<dbReference type="RefSeq" id="WP_048099884.1">
    <property type="nucleotide sequence ID" value="NZ_JFZT01000044.1"/>
</dbReference>
<dbReference type="Gene3D" id="3.50.50.60">
    <property type="entry name" value="FAD/NAD(P)-binding domain"/>
    <property type="match status" value="1"/>
</dbReference>
<dbReference type="Proteomes" id="UP000024332">
    <property type="component" value="Unassembled WGS sequence"/>
</dbReference>
<keyword evidence="4" id="KW-0560">Oxidoreductase</keyword>
<keyword evidence="3" id="KW-0274">FAD</keyword>
<protein>
    <submittedName>
        <fullName evidence="5">FAD-dependent oxidoreductase</fullName>
    </submittedName>
</protein>
<evidence type="ECO:0000313" key="5">
    <source>
        <dbReference type="EMBL" id="EZQ04920.1"/>
    </source>
</evidence>
<dbReference type="PANTHER" id="PTHR43624">
    <property type="entry name" value="ELECTRON TRANSFER FLAVOPROTEIN-QUINONE OXIDOREDUCTASE YDIS-RELATED"/>
    <property type="match status" value="1"/>
</dbReference>
<dbReference type="EMBL" id="JFZT01000044">
    <property type="protein sequence ID" value="EZQ04920.1"/>
    <property type="molecule type" value="Genomic_DNA"/>
</dbReference>
<dbReference type="PANTHER" id="PTHR43624:SF2">
    <property type="entry name" value="ELECTRON TRANSFER FLAVOPROTEIN-QUINONE OXIDOREDUCTASE YDIS-RELATED"/>
    <property type="match status" value="1"/>
</dbReference>
<comment type="caution">
    <text evidence="5">The sequence shown here is derived from an EMBL/GenBank/DDBJ whole genome shotgun (WGS) entry which is preliminary data.</text>
</comment>
<sequence>MEFDVVVVGAGPSGSVAAMTASKAGLKVLLLERGPEPGSKNVSGAMIRPTSIQNYVDLSSAPVDRDVKRVDIGLFSSQGDLKVSFRPSSRLVTLSRLKFDKWLAQQAENSGATLITKTTVTGIEPSDGKKKVLTDRGIVEAKSVILSEGANALISMALKIRPEFSPKEAVQAVKEVYSSTKDDITRRFGLSGDEGVAFRFFIDYPLPSAGFLYTYKDSISIGVGAPINFLLEKKVRPSDLLEIFKDRTGLNEIVKGMSLREYSAKIIPEQGFPSWKACSEGIYLTGDTIGLINPLEFNGIGPAIASGFLAGKSVANSSSCYEYEKSLYQDKEISEVIRARPLVRELLKPEKMSTYINLFPRLMNSWISGNLTDSGVRQFLPKIAKDLILSFGVIG</sequence>
<evidence type="ECO:0000256" key="4">
    <source>
        <dbReference type="ARBA" id="ARBA00023002"/>
    </source>
</evidence>
<dbReference type="SUPFAM" id="SSF54373">
    <property type="entry name" value="FAD-linked reductases, C-terminal domain"/>
    <property type="match status" value="1"/>
</dbReference>
<name>A0A031LND0_9CREN</name>
<evidence type="ECO:0000313" key="6">
    <source>
        <dbReference type="Proteomes" id="UP000024332"/>
    </source>
</evidence>
<evidence type="ECO:0000256" key="1">
    <source>
        <dbReference type="ARBA" id="ARBA00001974"/>
    </source>
</evidence>
<comment type="cofactor">
    <cofactor evidence="1">
        <name>FAD</name>
        <dbReference type="ChEBI" id="CHEBI:57692"/>
    </cofactor>
</comment>
<gene>
    <name evidence="5" type="ORF">CM19_08110</name>
</gene>
<dbReference type="AlphaFoldDB" id="A0A031LND0"/>